<dbReference type="Proteomes" id="UP000268908">
    <property type="component" value="Unassembled WGS sequence"/>
</dbReference>
<proteinExistence type="predicted"/>
<reference evidence="2 3" key="1">
    <citation type="submission" date="2018-10" db="EMBL/GenBank/DDBJ databases">
        <title>Genomic Encyclopedia of Type Strains, Phase IV (KMG-IV): sequencing the most valuable type-strain genomes for metagenomic binning, comparative biology and taxonomic classification.</title>
        <authorList>
            <person name="Goeker M."/>
        </authorList>
    </citation>
    <scope>NUCLEOTIDE SEQUENCE [LARGE SCALE GENOMIC DNA]</scope>
    <source>
        <strain evidence="2 3">DSM 26916</strain>
    </source>
</reference>
<protein>
    <submittedName>
        <fullName evidence="2">Uncharacterized protein DUF3108</fullName>
    </submittedName>
</protein>
<dbReference type="OrthoDB" id="9178542at2"/>
<name>A0A497XJE1_9PROT</name>
<comment type="caution">
    <text evidence="2">The sequence shown here is derived from an EMBL/GenBank/DDBJ whole genome shotgun (WGS) entry which is preliminary data.</text>
</comment>
<organism evidence="2 3">
    <name type="scientific">Sulfurisoma sediminicola</name>
    <dbReference type="NCBI Taxonomy" id="1381557"/>
    <lineage>
        <taxon>Bacteria</taxon>
        <taxon>Pseudomonadati</taxon>
        <taxon>Pseudomonadota</taxon>
        <taxon>Betaproteobacteria</taxon>
        <taxon>Nitrosomonadales</taxon>
        <taxon>Sterolibacteriaceae</taxon>
        <taxon>Sulfurisoma</taxon>
    </lineage>
</organism>
<dbReference type="RefSeq" id="WP_121239488.1">
    <property type="nucleotide sequence ID" value="NZ_BHVV01000001.1"/>
</dbReference>
<sequence>MAVALNTPTLPAADFRTLRALAARRWWLALAVSLLAHAVALSSPGWRLPTLDELLSPEERIDARLLPPPLPAAAVTPTLPASPAAAEPVPPPRSRPARPREAAAAPGSASSPATVAQAEAPAGASVPGAAASGAAGAASSALPKRARLRFGITMGRGFIVGRAEHLWTLDGASYTLRASAETTGLAALFKPAVVTQISEGEVLAEGLRPRAFRVERGGTTGDNATFDWTNGRVAMSPGPRDSLAEPGMQDMLSLFWQLGMLPVSATGMAVTVATGKKIERYVFALAGEEKISTALGDRTAIHLKTLGTSGGDATEIWIDVAKRLPLRIRHVDRKGETFDQTVEEMEIE</sequence>
<keyword evidence="3" id="KW-1185">Reference proteome</keyword>
<feature type="compositionally biased region" description="Low complexity" evidence="1">
    <location>
        <begin position="72"/>
        <end position="87"/>
    </location>
</feature>
<dbReference type="AlphaFoldDB" id="A0A497XJE1"/>
<evidence type="ECO:0000256" key="1">
    <source>
        <dbReference type="SAM" id="MobiDB-lite"/>
    </source>
</evidence>
<accession>A0A497XJE1</accession>
<evidence type="ECO:0000313" key="3">
    <source>
        <dbReference type="Proteomes" id="UP000268908"/>
    </source>
</evidence>
<evidence type="ECO:0000313" key="2">
    <source>
        <dbReference type="EMBL" id="RLJ67497.1"/>
    </source>
</evidence>
<dbReference type="InterPro" id="IPR021457">
    <property type="entry name" value="DUF3108"/>
</dbReference>
<gene>
    <name evidence="2" type="ORF">DFR35_0043</name>
</gene>
<dbReference type="EMBL" id="RCCI01000004">
    <property type="protein sequence ID" value="RLJ67497.1"/>
    <property type="molecule type" value="Genomic_DNA"/>
</dbReference>
<feature type="compositionally biased region" description="Low complexity" evidence="1">
    <location>
        <begin position="102"/>
        <end position="120"/>
    </location>
</feature>
<feature type="region of interest" description="Disordered" evidence="1">
    <location>
        <begin position="72"/>
        <end position="120"/>
    </location>
</feature>
<dbReference type="Pfam" id="PF11306">
    <property type="entry name" value="DUF3108"/>
    <property type="match status" value="1"/>
</dbReference>